<dbReference type="InterPro" id="IPR001789">
    <property type="entry name" value="Sig_transdc_resp-reg_receiver"/>
</dbReference>
<dbReference type="STRING" id="69960.SAMN05421720_103262"/>
<feature type="modified residue" description="4-aspartylphosphate" evidence="1">
    <location>
        <position position="70"/>
    </location>
</feature>
<evidence type="ECO:0000256" key="2">
    <source>
        <dbReference type="SAM" id="MobiDB-lite"/>
    </source>
</evidence>
<reference evidence="4 5" key="1">
    <citation type="submission" date="2016-10" db="EMBL/GenBank/DDBJ databases">
        <authorList>
            <person name="de Groot N.N."/>
        </authorList>
    </citation>
    <scope>NUCLEOTIDE SEQUENCE [LARGE SCALE GENOMIC DNA]</scope>
    <source>
        <strain evidence="4 5">ATCC 700224</strain>
    </source>
</reference>
<feature type="domain" description="Response regulatory" evidence="3">
    <location>
        <begin position="10"/>
        <end position="139"/>
    </location>
</feature>
<evidence type="ECO:0000313" key="5">
    <source>
        <dbReference type="Proteomes" id="UP000199412"/>
    </source>
</evidence>
<dbReference type="Proteomes" id="UP000199412">
    <property type="component" value="Unassembled WGS sequence"/>
</dbReference>
<keyword evidence="5" id="KW-1185">Reference proteome</keyword>
<dbReference type="OrthoDB" id="9786548at2"/>
<organism evidence="4 5">
    <name type="scientific">Rhodospira trueperi</name>
    <dbReference type="NCBI Taxonomy" id="69960"/>
    <lineage>
        <taxon>Bacteria</taxon>
        <taxon>Pseudomonadati</taxon>
        <taxon>Pseudomonadota</taxon>
        <taxon>Alphaproteobacteria</taxon>
        <taxon>Rhodospirillales</taxon>
        <taxon>Rhodospirillaceae</taxon>
        <taxon>Rhodospira</taxon>
    </lineage>
</organism>
<feature type="region of interest" description="Disordered" evidence="2">
    <location>
        <begin position="157"/>
        <end position="184"/>
    </location>
</feature>
<dbReference type="PROSITE" id="PS50110">
    <property type="entry name" value="RESPONSE_REGULATORY"/>
    <property type="match status" value="1"/>
</dbReference>
<dbReference type="InterPro" id="IPR052048">
    <property type="entry name" value="ST_Response_Regulator"/>
</dbReference>
<evidence type="ECO:0000256" key="1">
    <source>
        <dbReference type="PROSITE-ProRule" id="PRU00169"/>
    </source>
</evidence>
<accession>A0A1G7ABT1</accession>
<dbReference type="GO" id="GO:0000160">
    <property type="term" value="P:phosphorelay signal transduction system"/>
    <property type="evidence" value="ECO:0007669"/>
    <property type="project" value="InterPro"/>
</dbReference>
<dbReference type="Pfam" id="PF00072">
    <property type="entry name" value="Response_reg"/>
    <property type="match status" value="1"/>
</dbReference>
<dbReference type="PANTHER" id="PTHR43228:SF1">
    <property type="entry name" value="TWO-COMPONENT RESPONSE REGULATOR ARR22"/>
    <property type="match status" value="1"/>
</dbReference>
<dbReference type="PANTHER" id="PTHR43228">
    <property type="entry name" value="TWO-COMPONENT RESPONSE REGULATOR"/>
    <property type="match status" value="1"/>
</dbReference>
<dbReference type="RefSeq" id="WP_092783951.1">
    <property type="nucleotide sequence ID" value="NZ_FNAP01000003.1"/>
</dbReference>
<dbReference type="EMBL" id="FNAP01000003">
    <property type="protein sequence ID" value="SDE12272.1"/>
    <property type="molecule type" value="Genomic_DNA"/>
</dbReference>
<dbReference type="SUPFAM" id="SSF47226">
    <property type="entry name" value="Histidine-containing phosphotransfer domain, HPT domain"/>
    <property type="match status" value="1"/>
</dbReference>
<evidence type="ECO:0000313" key="4">
    <source>
        <dbReference type="EMBL" id="SDE12272.1"/>
    </source>
</evidence>
<evidence type="ECO:0000259" key="3">
    <source>
        <dbReference type="PROSITE" id="PS50110"/>
    </source>
</evidence>
<name>A0A1G7ABT1_9PROT</name>
<gene>
    <name evidence="4" type="ORF">SAMN05421720_103262</name>
</gene>
<sequence length="367" mass="41606">MKTSGLENLTILLVEDNTFMLDLLDRVLRHLGFERIHKAHNGEEAIRFLRQVRRRPDVAGTAGVDLVISDLLMTPINGLLLLQWVRTSKDSPNRFMPFVMLSGAADEEYVEASRHLGVGEFLAKPFSINSVLEHLRELIERPRPFILTKDYFGPDRRRQALPPPIEVGERRDPNRPVKTSFSSEKINEPAKNADVWIFHLPNTLKDKLGRGSQAVFDLPLEMLERAEAELDRVALDFHDWARDYLNRLGRMLAEAEANADARRRIYRDINGLAHELRGQGGLFGYPLMTTLALSLFEATEPGCPEDDDSVAIIRAHIDTMRIVVRDKVKGDGGEVGRLLLEALRDAIAKHSRNRAKPKKPAPPRRAR</sequence>
<dbReference type="InterPro" id="IPR011006">
    <property type="entry name" value="CheY-like_superfamily"/>
</dbReference>
<dbReference type="Gene3D" id="3.40.50.2300">
    <property type="match status" value="1"/>
</dbReference>
<proteinExistence type="predicted"/>
<dbReference type="InterPro" id="IPR036641">
    <property type="entry name" value="HPT_dom_sf"/>
</dbReference>
<protein>
    <submittedName>
        <fullName evidence="4">Response regulator receiver domain-containing protein</fullName>
    </submittedName>
</protein>
<dbReference type="SMART" id="SM00448">
    <property type="entry name" value="REC"/>
    <property type="match status" value="1"/>
</dbReference>
<keyword evidence="1" id="KW-0597">Phosphoprotein</keyword>
<dbReference type="SUPFAM" id="SSF52172">
    <property type="entry name" value="CheY-like"/>
    <property type="match status" value="1"/>
</dbReference>
<dbReference type="AlphaFoldDB" id="A0A1G7ABT1"/>